<evidence type="ECO:0000256" key="1">
    <source>
        <dbReference type="SAM" id="MobiDB-lite"/>
    </source>
</evidence>
<name>A0AAW0IRR7_MYOGA</name>
<keyword evidence="3" id="KW-1185">Reference proteome</keyword>
<evidence type="ECO:0000313" key="2">
    <source>
        <dbReference type="EMBL" id="KAK7817017.1"/>
    </source>
</evidence>
<comment type="caution">
    <text evidence="2">The sequence shown here is derived from an EMBL/GenBank/DDBJ whole genome shotgun (WGS) entry which is preliminary data.</text>
</comment>
<protein>
    <submittedName>
        <fullName evidence="2">Uncharacterized protein</fullName>
    </submittedName>
</protein>
<dbReference type="AlphaFoldDB" id="A0AAW0IRR7"/>
<organism evidence="2 3">
    <name type="scientific">Myodes glareolus</name>
    <name type="common">Bank vole</name>
    <name type="synonym">Clethrionomys glareolus</name>
    <dbReference type="NCBI Taxonomy" id="447135"/>
    <lineage>
        <taxon>Eukaryota</taxon>
        <taxon>Metazoa</taxon>
        <taxon>Chordata</taxon>
        <taxon>Craniata</taxon>
        <taxon>Vertebrata</taxon>
        <taxon>Euteleostomi</taxon>
        <taxon>Mammalia</taxon>
        <taxon>Eutheria</taxon>
        <taxon>Euarchontoglires</taxon>
        <taxon>Glires</taxon>
        <taxon>Rodentia</taxon>
        <taxon>Myomorpha</taxon>
        <taxon>Muroidea</taxon>
        <taxon>Cricetidae</taxon>
        <taxon>Arvicolinae</taxon>
        <taxon>Myodes</taxon>
    </lineage>
</organism>
<sequence length="65" mass="6929">MENTEAQLHMQLSTIQPRRRPCPALPCPAGSGPAEARREGGRGGMCSARSGADSAARRERRGRPA</sequence>
<dbReference type="EMBL" id="JBBHLL010000098">
    <property type="protein sequence ID" value="KAK7817017.1"/>
    <property type="molecule type" value="Genomic_DNA"/>
</dbReference>
<feature type="compositionally biased region" description="Polar residues" evidence="1">
    <location>
        <begin position="1"/>
        <end position="16"/>
    </location>
</feature>
<dbReference type="Proteomes" id="UP001488838">
    <property type="component" value="Unassembled WGS sequence"/>
</dbReference>
<proteinExistence type="predicted"/>
<feature type="region of interest" description="Disordered" evidence="1">
    <location>
        <begin position="1"/>
        <end position="65"/>
    </location>
</feature>
<gene>
    <name evidence="2" type="ORF">U0070_014360</name>
</gene>
<accession>A0AAW0IRR7</accession>
<evidence type="ECO:0000313" key="3">
    <source>
        <dbReference type="Proteomes" id="UP001488838"/>
    </source>
</evidence>
<reference evidence="2 3" key="1">
    <citation type="journal article" date="2023" name="bioRxiv">
        <title>Conserved and derived expression patterns and positive selection on dental genes reveal complex evolutionary context of ever-growing rodent molars.</title>
        <authorList>
            <person name="Calamari Z.T."/>
            <person name="Song A."/>
            <person name="Cohen E."/>
            <person name="Akter M."/>
            <person name="Roy R.D."/>
            <person name="Hallikas O."/>
            <person name="Christensen M.M."/>
            <person name="Li P."/>
            <person name="Marangoni P."/>
            <person name="Jernvall J."/>
            <person name="Klein O.D."/>
        </authorList>
    </citation>
    <scope>NUCLEOTIDE SEQUENCE [LARGE SCALE GENOMIC DNA]</scope>
    <source>
        <strain evidence="2">V071</strain>
    </source>
</reference>